<dbReference type="Pfam" id="PF24520">
    <property type="entry name" value="ARM_KNTC1_1st"/>
    <property type="match status" value="1"/>
</dbReference>
<evidence type="ECO:0000313" key="7">
    <source>
        <dbReference type="EMBL" id="KAK2560937.1"/>
    </source>
</evidence>
<gene>
    <name evidence="7" type="ORF">P5673_016054</name>
</gene>
<reference evidence="7" key="2">
    <citation type="journal article" date="2023" name="Science">
        <title>Genomic signatures of disease resistance in endangered staghorn corals.</title>
        <authorList>
            <person name="Vollmer S.V."/>
            <person name="Selwyn J.D."/>
            <person name="Despard B.A."/>
            <person name="Roesel C.L."/>
        </authorList>
    </citation>
    <scope>NUCLEOTIDE SEQUENCE</scope>
    <source>
        <strain evidence="7">K2</strain>
    </source>
</reference>
<accession>A0AAD9QGS1</accession>
<evidence type="ECO:0000259" key="4">
    <source>
        <dbReference type="Pfam" id="PF24515"/>
    </source>
</evidence>
<dbReference type="InterPro" id="IPR019527">
    <property type="entry name" value="RZZ-complex_KNTC1/ROD_C"/>
</dbReference>
<feature type="domain" description="KNTC1 third ARM-repeats" evidence="4">
    <location>
        <begin position="1338"/>
        <end position="1549"/>
    </location>
</feature>
<evidence type="ECO:0000259" key="2">
    <source>
        <dbReference type="Pfam" id="PF10493"/>
    </source>
</evidence>
<dbReference type="SUPFAM" id="SSF50978">
    <property type="entry name" value="WD40 repeat-like"/>
    <property type="match status" value="1"/>
</dbReference>
<dbReference type="InterPro" id="IPR055404">
    <property type="entry name" value="ARM_KNTC1_2nd"/>
</dbReference>
<feature type="region of interest" description="Disordered" evidence="1">
    <location>
        <begin position="1853"/>
        <end position="1875"/>
    </location>
</feature>
<evidence type="ECO:0000313" key="8">
    <source>
        <dbReference type="Proteomes" id="UP001249851"/>
    </source>
</evidence>
<sequence>MPWDSVEVGLAGGEETANFGPRKESGSSLYQVDTLASVSPGIGVVKCDIDCVAWSDDSFFLAIGERSGTFHFVHVASRQILFSQELNFGDDSNKIDCKRTFLAMMFTKTHEKEDSSSLAILSSSGTFTEFSNLHLGKINKAIVDGMIEDVTELKEMIHEESVDVRALHQEEVKGFTIGSVWDVPALITYGDGDAAIAVWTRQQHSGITLADCISSYILGGSGVEKVTASSNGHFLVVLDDKNMLSLWNVASLTMVAFWSHLSVDDFLLLASSSIQTPGASRMDDDHKLVVLTSANAEAHYLQVYSFPSMKQMYSLEVSLFSFLAVCPPSQESIYFTEGVCAGPDNSDTEQISCLRIRSLTEALPENRLSRLLHKQKFSEAERFAYQFNLDIELVYKVKANWLLDQVSPWNYDKNQGTAEEFSLNKLKDCFAQIKDDEYVCRFCLQAELPSLEETFDLLSYARKRISQDQCKKEAPCGTPSPLLTEVLEALDRLATFEMAFGIENFSGQQWHYFVTTDLLAELIKCLLSGKVTSAVIIWRRHQTQFRPQFTEEKLETLLASINQGLPSSAIIPWLQDDLVPFVSKVLPQGLRMLASWLEQRARNMELSEKDGWPQNALKLASVFLSASKSVSGSALGRGLATPGQFVDQVCGLPATARALLNAGSNNLNTNDELASLMAMVKQLSDLVDLHTKYCCKITLAEFSQETTATIVFRLLDRVVAAELIPNAIAKYIAPYMAHHSLDRDTMLLQYVEDLFNRSAGAYSALSNSLWEARVIAVISCIRDKEVRCKAILEVMRHAMIPWSASVEKLVTEFMAEHPDDLNLKEQYRLVELKRMLSRYGLRTFHVSYSSKAKAIVRYILTRDKPTVMEDALKVVSSFSHITEDEAYVVRLQKLCMENKVPECLDLLNSLSLQQAERYSHELVTWLCGILDENQSDEQESNSKRTMAIEAGIAVLKFMKTHDLSSLLDVDEYLSSLQLIAALQKDFPSSPSLSVDEYQQPEVKTDLFESYLRKYQAFESEKDRDEFEEKKDPLKLGTRESGVNLSKLFRLGELVGLTREDVQLKVILELLSRGELSLALDTCRELIEMAPGQASSLTLYAVALKVCNKLSEGNSWMTDTNKNAYVITHSIHQLLCHACVYCSEDLLCDCAELCKCCRLTETVYSQCESGDYGFSVQLNPQRSNQDTFNEWMFGKRFKEDSLVLDSFVAIPLAAKLSVAAVPGDFTPARQGIYYHSRVAGRKQRFQGSKEYESGEGDQSQTTSYLKSTSVAGLNVIRHLHENSLCQLALQYLVETLGFCLQHFAANNTIPAGPEGEGINQSEKQTVAKIAAMGANMINELTGTLLRKVFNCRIVDHDLGLAYLCSIPKQTASKHLVGGTNFVGGSCSKILAFAKVGIDYAKLCSKPDLLEKCQEIAINATWGIKLGVLKMSLKDVYKSDQEEKLAILPDLMQNQQISLETIQEFCRAFKLDEDSALLTYVRQQLLPAAPPSTCSSPVLDSQDDIERFPYQQNVRKVVHKICSTASLLKLLVEVGSKVDPYDYDKILFVLDLIKKLSSENDNCATVEKGIQLLDYLYQYERKAAPSSYERAFYNSKKCDNKKVILERESQLPALSHTRLPYHPLLHGDPWKVLSPELSEDTVPKLVGIANLLKLSSDQLYLTAIRNLARSPISATADSNDPNLSGNCTVDGSSHFAKHYNSEKAKSMLYSIKDKEMAIAAAKWIAQQLPLGEEKIDILKTCVDLAVAWKSSCSKKDDDKANFTHSRLLQLCRSVSTEHILHKFDVTDPTVVSLTSKPAKLICQLYENYGAREPGSAHQPPDISKASDEIAKVNNTIIEKIRLFLIEKWLPSATQRTGGDTEFVSPGNQESDDSEEDEQNLKRVIYIMQSNDRESAVSFLFNVANKAGSSSSCRVRALRALFSIAPGEFIEKLCGTSVNLIRQQMQALVCLAELEGLHIEQSPSAFEKCNKEGLVRGLWRNHKHESKAVRLVADLCLDNNIHDPQLWNSVLQQLLAFGMLKYLRRVLVTLAGISDLWQVRCLPQVWRSVLIAPFKSVSSPLSDDELAACEESASLLQRCPLLLDLDVHSIAAQFHKVGLQAHALACLMLIPSSTAREQHIQSLLDINYVTCILSQLDEQRQRGRTLTQADTVEEKVFQFIDQKQEYQVLLDKPYFDKFLTFLIMNRKITGILLKTIQANRLENAVQLVRLFHQSHPDLPSSQYVAANQLNGFEELWTFLDVHGMLEDCLPFLPKLDEDQEDEPTADQTQAFSVERSDETVNETGIEFDNETFSMLLTGDCSVEFPI</sequence>
<dbReference type="GO" id="GO:0031267">
    <property type="term" value="F:small GTPase binding"/>
    <property type="evidence" value="ECO:0007669"/>
    <property type="project" value="TreeGrafter"/>
</dbReference>
<dbReference type="GO" id="GO:0005828">
    <property type="term" value="C:kinetochore microtubule"/>
    <property type="evidence" value="ECO:0007669"/>
    <property type="project" value="TreeGrafter"/>
</dbReference>
<keyword evidence="8" id="KW-1185">Reference proteome</keyword>
<dbReference type="InterPro" id="IPR052802">
    <property type="entry name" value="KNTC1"/>
</dbReference>
<dbReference type="InterPro" id="IPR015943">
    <property type="entry name" value="WD40/YVTN_repeat-like_dom_sf"/>
</dbReference>
<dbReference type="GO" id="GO:1903394">
    <property type="term" value="P:protein localization to kinetochore involved in kinetochore assembly"/>
    <property type="evidence" value="ECO:0007669"/>
    <property type="project" value="TreeGrafter"/>
</dbReference>
<dbReference type="Pfam" id="PF24506">
    <property type="entry name" value="KNTC1_N"/>
    <property type="match status" value="2"/>
</dbReference>
<dbReference type="GO" id="GO:0007094">
    <property type="term" value="P:mitotic spindle assembly checkpoint signaling"/>
    <property type="evidence" value="ECO:0007669"/>
    <property type="project" value="TreeGrafter"/>
</dbReference>
<feature type="region of interest" description="Disordered" evidence="1">
    <location>
        <begin position="2253"/>
        <end position="2275"/>
    </location>
</feature>
<evidence type="ECO:0000259" key="5">
    <source>
        <dbReference type="Pfam" id="PF24516"/>
    </source>
</evidence>
<name>A0AAD9QGS1_ACRCE</name>
<dbReference type="GO" id="GO:0000070">
    <property type="term" value="P:mitotic sister chromatid segregation"/>
    <property type="evidence" value="ECO:0007669"/>
    <property type="project" value="TreeGrafter"/>
</dbReference>
<dbReference type="PANTHER" id="PTHR15688:SF1">
    <property type="entry name" value="KINETOCHORE-ASSOCIATED PROTEIN 1"/>
    <property type="match status" value="1"/>
</dbReference>
<dbReference type="GO" id="GO:1990423">
    <property type="term" value="C:RZZ complex"/>
    <property type="evidence" value="ECO:0007669"/>
    <property type="project" value="TreeGrafter"/>
</dbReference>
<protein>
    <submittedName>
        <fullName evidence="7">Kinetochore-associated protein 1</fullName>
    </submittedName>
</protein>
<evidence type="ECO:0000256" key="1">
    <source>
        <dbReference type="SAM" id="MobiDB-lite"/>
    </source>
</evidence>
<dbReference type="Proteomes" id="UP001249851">
    <property type="component" value="Unassembled WGS sequence"/>
</dbReference>
<dbReference type="InterPro" id="IPR055403">
    <property type="entry name" value="ARM_KNTC1_1st"/>
</dbReference>
<dbReference type="PANTHER" id="PTHR15688">
    <property type="entry name" value="KINETOCHORE-ASSOCIATED PROTEIN 1"/>
    <property type="match status" value="1"/>
</dbReference>
<comment type="caution">
    <text evidence="7">The sequence shown here is derived from an EMBL/GenBank/DDBJ whole genome shotgun (WGS) entry which is preliminary data.</text>
</comment>
<feature type="domain" description="KNTC1 N-terminal" evidence="3">
    <location>
        <begin position="17"/>
        <end position="40"/>
    </location>
</feature>
<evidence type="ECO:0000259" key="3">
    <source>
        <dbReference type="Pfam" id="PF24506"/>
    </source>
</evidence>
<evidence type="ECO:0000259" key="6">
    <source>
        <dbReference type="Pfam" id="PF24520"/>
    </source>
</evidence>
<dbReference type="Pfam" id="PF10493">
    <property type="entry name" value="Rod_C"/>
    <property type="match status" value="1"/>
</dbReference>
<dbReference type="InterPro" id="IPR055402">
    <property type="entry name" value="KNTC1_N"/>
</dbReference>
<dbReference type="EMBL" id="JARQWQ010000034">
    <property type="protein sequence ID" value="KAK2560937.1"/>
    <property type="molecule type" value="Genomic_DNA"/>
</dbReference>
<feature type="domain" description="RZZ complex subunit KNTC1/ROD C-terminal" evidence="2">
    <location>
        <begin position="1608"/>
        <end position="2149"/>
    </location>
</feature>
<dbReference type="GO" id="GO:0005737">
    <property type="term" value="C:cytoplasm"/>
    <property type="evidence" value="ECO:0007669"/>
    <property type="project" value="TreeGrafter"/>
</dbReference>
<feature type="domain" description="KNTC1 second ARM-repeats" evidence="5">
    <location>
        <begin position="746"/>
        <end position="910"/>
    </location>
</feature>
<dbReference type="Pfam" id="PF24516">
    <property type="entry name" value="ARM_KNTC1_2nd"/>
    <property type="match status" value="1"/>
</dbReference>
<dbReference type="Gene3D" id="2.130.10.10">
    <property type="entry name" value="YVTN repeat-like/Quinoprotein amine dehydrogenase"/>
    <property type="match status" value="1"/>
</dbReference>
<proteinExistence type="predicted"/>
<dbReference type="InterPro" id="IPR036322">
    <property type="entry name" value="WD40_repeat_dom_sf"/>
</dbReference>
<reference evidence="7" key="1">
    <citation type="journal article" date="2023" name="G3 (Bethesda)">
        <title>Whole genome assembly and annotation of the endangered Caribbean coral Acropora cervicornis.</title>
        <authorList>
            <person name="Selwyn J.D."/>
            <person name="Vollmer S.V."/>
        </authorList>
    </citation>
    <scope>NUCLEOTIDE SEQUENCE</scope>
    <source>
        <strain evidence="7">K2</strain>
    </source>
</reference>
<dbReference type="InterPro" id="IPR055405">
    <property type="entry name" value="ARM_KNTC1_3rd"/>
</dbReference>
<dbReference type="Pfam" id="PF24515">
    <property type="entry name" value="ARM_KNTC1_3rd"/>
    <property type="match status" value="1"/>
</dbReference>
<organism evidence="7 8">
    <name type="scientific">Acropora cervicornis</name>
    <name type="common">Staghorn coral</name>
    <dbReference type="NCBI Taxonomy" id="6130"/>
    <lineage>
        <taxon>Eukaryota</taxon>
        <taxon>Metazoa</taxon>
        <taxon>Cnidaria</taxon>
        <taxon>Anthozoa</taxon>
        <taxon>Hexacorallia</taxon>
        <taxon>Scleractinia</taxon>
        <taxon>Astrocoeniina</taxon>
        <taxon>Acroporidae</taxon>
        <taxon>Acropora</taxon>
    </lineage>
</organism>
<feature type="domain" description="KNTC1 N-terminal" evidence="3">
    <location>
        <begin position="47"/>
        <end position="361"/>
    </location>
</feature>
<feature type="domain" description="KNTC1 first ARM-repeats" evidence="6">
    <location>
        <begin position="370"/>
        <end position="617"/>
    </location>
</feature>